<dbReference type="AlphaFoldDB" id="A0A413Q8N7"/>
<evidence type="ECO:0000313" key="3">
    <source>
        <dbReference type="Proteomes" id="UP000283721"/>
    </source>
</evidence>
<dbReference type="Proteomes" id="UP000283721">
    <property type="component" value="Unassembled WGS sequence"/>
</dbReference>
<reference evidence="2 3" key="1">
    <citation type="submission" date="2018-08" db="EMBL/GenBank/DDBJ databases">
        <title>A genome reference for cultivated species of the human gut microbiota.</title>
        <authorList>
            <person name="Zou Y."/>
            <person name="Xue W."/>
            <person name="Luo G."/>
        </authorList>
    </citation>
    <scope>NUCLEOTIDE SEQUENCE [LARGE SCALE GENOMIC DNA]</scope>
    <source>
        <strain evidence="2 3">AM47-6BH</strain>
    </source>
</reference>
<evidence type="ECO:0000313" key="2">
    <source>
        <dbReference type="EMBL" id="RGZ94307.1"/>
    </source>
</evidence>
<keyword evidence="1" id="KW-0472">Membrane</keyword>
<accession>A0A413Q8N7</accession>
<keyword evidence="1" id="KW-1133">Transmembrane helix</keyword>
<gene>
    <name evidence="2" type="ORF">DW967_04240</name>
</gene>
<protein>
    <submittedName>
        <fullName evidence="2">Uncharacterized protein</fullName>
    </submittedName>
</protein>
<dbReference type="EMBL" id="QSES01000006">
    <property type="protein sequence ID" value="RGZ94307.1"/>
    <property type="molecule type" value="Genomic_DNA"/>
</dbReference>
<comment type="caution">
    <text evidence="2">The sequence shown here is derived from an EMBL/GenBank/DDBJ whole genome shotgun (WGS) entry which is preliminary data.</text>
</comment>
<organism evidence="2 3">
    <name type="scientific">Agathobacter rectalis</name>
    <dbReference type="NCBI Taxonomy" id="39491"/>
    <lineage>
        <taxon>Bacteria</taxon>
        <taxon>Bacillati</taxon>
        <taxon>Bacillota</taxon>
        <taxon>Clostridia</taxon>
        <taxon>Lachnospirales</taxon>
        <taxon>Lachnospiraceae</taxon>
        <taxon>Agathobacter</taxon>
    </lineage>
</organism>
<keyword evidence="1" id="KW-0812">Transmembrane</keyword>
<proteinExistence type="predicted"/>
<sequence>MNRTYQSGITLISDAGTGATVFLSFMFFVVAWLMAEAVIKRQDGAMFLLVAFPVVICSLLGGGRISKGAYFVLLLCFYVHMQAHLCA</sequence>
<evidence type="ECO:0000256" key="1">
    <source>
        <dbReference type="SAM" id="Phobius"/>
    </source>
</evidence>
<feature type="transmembrane region" description="Helical" evidence="1">
    <location>
        <begin position="68"/>
        <end position="86"/>
    </location>
</feature>
<feature type="transmembrane region" description="Helical" evidence="1">
    <location>
        <begin position="45"/>
        <end position="62"/>
    </location>
</feature>
<feature type="transmembrane region" description="Helical" evidence="1">
    <location>
        <begin position="12"/>
        <end position="33"/>
    </location>
</feature>
<name>A0A413Q8N7_9FIRM</name>